<gene>
    <name evidence="1" type="ORF">A1353_09600</name>
</gene>
<evidence type="ECO:0000313" key="2">
    <source>
        <dbReference type="Proteomes" id="UP000077763"/>
    </source>
</evidence>
<protein>
    <recommendedName>
        <fullName evidence="3">Apea-like HEPN domain-containing protein</fullName>
    </recommendedName>
</protein>
<evidence type="ECO:0008006" key="3">
    <source>
        <dbReference type="Google" id="ProtNLM"/>
    </source>
</evidence>
<proteinExistence type="predicted"/>
<name>A0A177MKI9_METMH</name>
<organism evidence="1 2">
    <name type="scientific">Methylomonas methanica</name>
    <dbReference type="NCBI Taxonomy" id="421"/>
    <lineage>
        <taxon>Bacteria</taxon>
        <taxon>Pseudomonadati</taxon>
        <taxon>Pseudomonadota</taxon>
        <taxon>Gammaproteobacteria</taxon>
        <taxon>Methylococcales</taxon>
        <taxon>Methylococcaceae</taxon>
        <taxon>Methylomonas</taxon>
    </lineage>
</organism>
<comment type="caution">
    <text evidence="1">The sequence shown here is derived from an EMBL/GenBank/DDBJ whole genome shotgun (WGS) entry which is preliminary data.</text>
</comment>
<sequence>MKASLIPPKEPCMGNLLWNIKSFKLYCEEIKNSLEKLRSLGYWASAFPEGDGVAFKHELNNKSDSEMLADFQMCFDWVEIFPAKSNDSNEELAELETDRELRCIVIVPLEKIFIEETFEVGPYKFFCRRQFDKKPFDRYADYESEYLQFETLIFYKDLLRLNRNQNYNDQVIGKCISLAEHALDMIRYQYSSFTRKEFTPNPAGQIDNGFFSIKIIPNEFTHIKSTNIIGIPRPLSVSNNWLGPQVEGLSGQEVGYLALVHSGLINDQMSLSVVGALRSCRQSFYSLGSESQYLNLIFTLDGLVNPANWKGWKHRTYVSALLSGGNSEQFEKILPRYNYLYSEIRNRLVHEGKDFYELEVNSDELCDELYEYIKKILKLIVIHEFKAINEMTKYAEYLLKSAEYKDICLRITSSVPLSFGKKPQTFSW</sequence>
<reference evidence="1 2" key="1">
    <citation type="submission" date="2016-03" db="EMBL/GenBank/DDBJ databases">
        <authorList>
            <person name="Ploux O."/>
        </authorList>
    </citation>
    <scope>NUCLEOTIDE SEQUENCE [LARGE SCALE GENOMIC DNA]</scope>
    <source>
        <strain evidence="1 2">R-45371</strain>
    </source>
</reference>
<evidence type="ECO:0000313" key="1">
    <source>
        <dbReference type="EMBL" id="OAI06112.1"/>
    </source>
</evidence>
<accession>A0A177MKI9</accession>
<dbReference type="AlphaFoldDB" id="A0A177MKI9"/>
<dbReference type="EMBL" id="LUUH01000038">
    <property type="protein sequence ID" value="OAI06112.1"/>
    <property type="molecule type" value="Genomic_DNA"/>
</dbReference>
<dbReference type="Proteomes" id="UP000077763">
    <property type="component" value="Unassembled WGS sequence"/>
</dbReference>